<reference evidence="1 2" key="1">
    <citation type="journal article" date="2019" name="Genome Biol. Evol.">
        <title>Insights into the evolution of the New World diploid cottons (Gossypium, subgenus Houzingenia) based on genome sequencing.</title>
        <authorList>
            <person name="Grover C.E."/>
            <person name="Arick M.A. 2nd"/>
            <person name="Thrash A."/>
            <person name="Conover J.L."/>
            <person name="Sanders W.S."/>
            <person name="Peterson D.G."/>
            <person name="Frelichowski J.E."/>
            <person name="Scheffler J.A."/>
            <person name="Scheffler B.E."/>
            <person name="Wendel J.F."/>
        </authorList>
    </citation>
    <scope>NUCLEOTIDE SEQUENCE [LARGE SCALE GENOMIC DNA]</scope>
    <source>
        <strain evidence="1">157</strain>
        <tissue evidence="1">Leaf</tissue>
    </source>
</reference>
<accession>A0A7J8MMB3</accession>
<organism evidence="1 2">
    <name type="scientific">Gossypium lobatum</name>
    <dbReference type="NCBI Taxonomy" id="34289"/>
    <lineage>
        <taxon>Eukaryota</taxon>
        <taxon>Viridiplantae</taxon>
        <taxon>Streptophyta</taxon>
        <taxon>Embryophyta</taxon>
        <taxon>Tracheophyta</taxon>
        <taxon>Spermatophyta</taxon>
        <taxon>Magnoliopsida</taxon>
        <taxon>eudicotyledons</taxon>
        <taxon>Gunneridae</taxon>
        <taxon>Pentapetalae</taxon>
        <taxon>rosids</taxon>
        <taxon>malvids</taxon>
        <taxon>Malvales</taxon>
        <taxon>Malvaceae</taxon>
        <taxon>Malvoideae</taxon>
        <taxon>Gossypium</taxon>
    </lineage>
</organism>
<comment type="caution">
    <text evidence="1">The sequence shown here is derived from an EMBL/GenBank/DDBJ whole genome shotgun (WGS) entry which is preliminary data.</text>
</comment>
<dbReference type="AlphaFoldDB" id="A0A7J8MMB3"/>
<keyword evidence="2" id="KW-1185">Reference proteome</keyword>
<proteinExistence type="predicted"/>
<sequence>MEMDHPISNWSGSMCITTRLPVEGTSLVRFSWILNPVPWIVSDPVPLARSLDLIISCLDNPVPETTGPKVITLKELS</sequence>
<gene>
    <name evidence="1" type="ORF">Golob_010644</name>
</gene>
<protein>
    <submittedName>
        <fullName evidence="1">Uncharacterized protein</fullName>
    </submittedName>
</protein>
<dbReference type="Proteomes" id="UP000593572">
    <property type="component" value="Unassembled WGS sequence"/>
</dbReference>
<name>A0A7J8MMB3_9ROSI</name>
<dbReference type="EMBL" id="JABEZX010000009">
    <property type="protein sequence ID" value="MBA0565786.1"/>
    <property type="molecule type" value="Genomic_DNA"/>
</dbReference>
<evidence type="ECO:0000313" key="1">
    <source>
        <dbReference type="EMBL" id="MBA0565786.1"/>
    </source>
</evidence>
<evidence type="ECO:0000313" key="2">
    <source>
        <dbReference type="Proteomes" id="UP000593572"/>
    </source>
</evidence>